<name>A0A4R1QR73_9FIRM</name>
<dbReference type="GO" id="GO:0045892">
    <property type="term" value="P:negative regulation of DNA-templated transcription"/>
    <property type="evidence" value="ECO:0007669"/>
    <property type="project" value="UniProtKB-ARBA"/>
</dbReference>
<dbReference type="Gene3D" id="1.10.357.10">
    <property type="entry name" value="Tetracycline Repressor, domain 2"/>
    <property type="match status" value="1"/>
</dbReference>
<evidence type="ECO:0000256" key="2">
    <source>
        <dbReference type="ARBA" id="ARBA00023125"/>
    </source>
</evidence>
<feature type="DNA-binding region" description="H-T-H motif" evidence="4">
    <location>
        <begin position="51"/>
        <end position="70"/>
    </location>
</feature>
<accession>A0A4R1QR73</accession>
<protein>
    <submittedName>
        <fullName evidence="6">TetR family transcriptional regulator</fullName>
    </submittedName>
</protein>
<evidence type="ECO:0000259" key="5">
    <source>
        <dbReference type="PROSITE" id="PS50977"/>
    </source>
</evidence>
<dbReference type="PROSITE" id="PS50977">
    <property type="entry name" value="HTH_TETR_2"/>
    <property type="match status" value="1"/>
</dbReference>
<dbReference type="SUPFAM" id="SSF46689">
    <property type="entry name" value="Homeodomain-like"/>
    <property type="match status" value="1"/>
</dbReference>
<dbReference type="STRING" id="1469948.GCA_000732725_00463"/>
<dbReference type="AlphaFoldDB" id="A0A4R1QR73"/>
<dbReference type="Pfam" id="PF00440">
    <property type="entry name" value="TetR_N"/>
    <property type="match status" value="1"/>
</dbReference>
<dbReference type="GO" id="GO:0000976">
    <property type="term" value="F:transcription cis-regulatory region binding"/>
    <property type="evidence" value="ECO:0007669"/>
    <property type="project" value="TreeGrafter"/>
</dbReference>
<dbReference type="InterPro" id="IPR009057">
    <property type="entry name" value="Homeodomain-like_sf"/>
</dbReference>
<comment type="caution">
    <text evidence="6">The sequence shown here is derived from an EMBL/GenBank/DDBJ whole genome shotgun (WGS) entry which is preliminary data.</text>
</comment>
<dbReference type="GO" id="GO:0003700">
    <property type="term" value="F:DNA-binding transcription factor activity"/>
    <property type="evidence" value="ECO:0007669"/>
    <property type="project" value="TreeGrafter"/>
</dbReference>
<gene>
    <name evidence="6" type="ORF">EDD76_112126</name>
</gene>
<dbReference type="InterPro" id="IPR023772">
    <property type="entry name" value="DNA-bd_HTH_TetR-type_CS"/>
</dbReference>
<feature type="domain" description="HTH tetR-type" evidence="5">
    <location>
        <begin position="28"/>
        <end position="88"/>
    </location>
</feature>
<dbReference type="EMBL" id="SLUO01000012">
    <property type="protein sequence ID" value="TCL56298.1"/>
    <property type="molecule type" value="Genomic_DNA"/>
</dbReference>
<evidence type="ECO:0000313" key="6">
    <source>
        <dbReference type="EMBL" id="TCL56298.1"/>
    </source>
</evidence>
<dbReference type="PRINTS" id="PR00455">
    <property type="entry name" value="HTHTETR"/>
</dbReference>
<dbReference type="InterPro" id="IPR050109">
    <property type="entry name" value="HTH-type_TetR-like_transc_reg"/>
</dbReference>
<sequence length="241" mass="27252">MKCILNKNQPVGFYWKGVCGMTKKYNSQATIENILSVSAKLFLERGFDKTSMQNIAETAGISKGAIYHHFQSKDEIIKAVTDKQAQAVEAAMDIWLRETDSFNGKEKLQAILEKNLDSQNAHYLDDLMSARMKSAEFVLTYMQDCVNKDAFFISEIIKQGVADGSLITEFPDECAEVFLLLMNIWCDPAVFNCDSEKLSQRLGLLQHMMKSIGIDVLSDKLLQGTLELLQKIYLRENKIGE</sequence>
<evidence type="ECO:0000313" key="7">
    <source>
        <dbReference type="Proteomes" id="UP000295718"/>
    </source>
</evidence>
<evidence type="ECO:0000256" key="3">
    <source>
        <dbReference type="ARBA" id="ARBA00023163"/>
    </source>
</evidence>
<proteinExistence type="predicted"/>
<dbReference type="Proteomes" id="UP000295718">
    <property type="component" value="Unassembled WGS sequence"/>
</dbReference>
<keyword evidence="3" id="KW-0804">Transcription</keyword>
<dbReference type="PANTHER" id="PTHR30055:SF234">
    <property type="entry name" value="HTH-TYPE TRANSCRIPTIONAL REGULATOR BETI"/>
    <property type="match status" value="1"/>
</dbReference>
<keyword evidence="1" id="KW-0805">Transcription regulation</keyword>
<dbReference type="InterPro" id="IPR001647">
    <property type="entry name" value="HTH_TetR"/>
</dbReference>
<dbReference type="PROSITE" id="PS01081">
    <property type="entry name" value="HTH_TETR_1"/>
    <property type="match status" value="1"/>
</dbReference>
<organism evidence="6 7">
    <name type="scientific">Kineothrix alysoides</name>
    <dbReference type="NCBI Taxonomy" id="1469948"/>
    <lineage>
        <taxon>Bacteria</taxon>
        <taxon>Bacillati</taxon>
        <taxon>Bacillota</taxon>
        <taxon>Clostridia</taxon>
        <taxon>Lachnospirales</taxon>
        <taxon>Lachnospiraceae</taxon>
        <taxon>Kineothrix</taxon>
    </lineage>
</organism>
<dbReference type="FunFam" id="1.10.10.60:FF:000141">
    <property type="entry name" value="TetR family transcriptional regulator"/>
    <property type="match status" value="1"/>
</dbReference>
<reference evidence="6 7" key="1">
    <citation type="submission" date="2019-03" db="EMBL/GenBank/DDBJ databases">
        <title>Genomic Encyclopedia of Type Strains, Phase IV (KMG-IV): sequencing the most valuable type-strain genomes for metagenomic binning, comparative biology and taxonomic classification.</title>
        <authorList>
            <person name="Goeker M."/>
        </authorList>
    </citation>
    <scope>NUCLEOTIDE SEQUENCE [LARGE SCALE GENOMIC DNA]</scope>
    <source>
        <strain evidence="6 7">DSM 100556</strain>
    </source>
</reference>
<evidence type="ECO:0000256" key="4">
    <source>
        <dbReference type="PROSITE-ProRule" id="PRU00335"/>
    </source>
</evidence>
<dbReference type="PANTHER" id="PTHR30055">
    <property type="entry name" value="HTH-TYPE TRANSCRIPTIONAL REGULATOR RUTR"/>
    <property type="match status" value="1"/>
</dbReference>
<keyword evidence="7" id="KW-1185">Reference proteome</keyword>
<evidence type="ECO:0000256" key="1">
    <source>
        <dbReference type="ARBA" id="ARBA00023015"/>
    </source>
</evidence>
<keyword evidence="2 4" id="KW-0238">DNA-binding</keyword>